<dbReference type="AlphaFoldDB" id="A0A0B7AQH9"/>
<dbReference type="EMBL" id="HACG01036248">
    <property type="protein sequence ID" value="CEK83113.1"/>
    <property type="molecule type" value="Transcribed_RNA"/>
</dbReference>
<proteinExistence type="predicted"/>
<name>A0A0B7AQH9_9EUPU</name>
<gene>
    <name evidence="1" type="primary">ORF135264</name>
</gene>
<protein>
    <submittedName>
        <fullName evidence="1">Uncharacterized protein</fullName>
    </submittedName>
</protein>
<organism evidence="1">
    <name type="scientific">Arion vulgaris</name>
    <dbReference type="NCBI Taxonomy" id="1028688"/>
    <lineage>
        <taxon>Eukaryota</taxon>
        <taxon>Metazoa</taxon>
        <taxon>Spiralia</taxon>
        <taxon>Lophotrochozoa</taxon>
        <taxon>Mollusca</taxon>
        <taxon>Gastropoda</taxon>
        <taxon>Heterobranchia</taxon>
        <taxon>Euthyneura</taxon>
        <taxon>Panpulmonata</taxon>
        <taxon>Eupulmonata</taxon>
        <taxon>Stylommatophora</taxon>
        <taxon>Helicina</taxon>
        <taxon>Arionoidea</taxon>
        <taxon>Arionidae</taxon>
        <taxon>Arion</taxon>
    </lineage>
</organism>
<reference evidence="1" key="1">
    <citation type="submission" date="2014-12" db="EMBL/GenBank/DDBJ databases">
        <title>Insight into the proteome of Arion vulgaris.</title>
        <authorList>
            <person name="Aradska J."/>
            <person name="Bulat T."/>
            <person name="Smidak R."/>
            <person name="Sarate P."/>
            <person name="Gangsoo J."/>
            <person name="Sialana F."/>
            <person name="Bilban M."/>
            <person name="Lubec G."/>
        </authorList>
    </citation>
    <scope>NUCLEOTIDE SEQUENCE</scope>
    <source>
        <tissue evidence="1">Skin</tissue>
    </source>
</reference>
<evidence type="ECO:0000313" key="1">
    <source>
        <dbReference type="EMBL" id="CEK83113.1"/>
    </source>
</evidence>
<feature type="non-terminal residue" evidence="1">
    <location>
        <position position="59"/>
    </location>
</feature>
<accession>A0A0B7AQH9</accession>
<sequence length="59" mass="7253">MSNLTKFQQVFKEKLNLYTIISRQTKIQHLVRTTNQIFQINKHIIYKRRKCDETRTIDK</sequence>